<evidence type="ECO:0000256" key="3">
    <source>
        <dbReference type="ARBA" id="ARBA00012483"/>
    </source>
</evidence>
<proteinExistence type="predicted"/>
<keyword evidence="4" id="KW-0808">Transferase</keyword>
<comment type="catalytic activity">
    <reaction evidence="1">
        <text>S-ubiquitinyl-[E2 ubiquitin-conjugating enzyme]-L-cysteine + [acceptor protein]-L-lysine = [E2 ubiquitin-conjugating enzyme]-L-cysteine + N(6)-ubiquitinyl-[acceptor protein]-L-lysine.</text>
        <dbReference type="EC" id="2.3.2.27"/>
    </reaction>
</comment>
<evidence type="ECO:0000313" key="10">
    <source>
        <dbReference type="EMBL" id="KAF8768684.1"/>
    </source>
</evidence>
<dbReference type="UniPathway" id="UPA00143"/>
<dbReference type="PROSITE" id="PS51698">
    <property type="entry name" value="U_BOX"/>
    <property type="match status" value="2"/>
</dbReference>
<dbReference type="InterPro" id="IPR013083">
    <property type="entry name" value="Znf_RING/FYVE/PHD"/>
</dbReference>
<dbReference type="InterPro" id="IPR003613">
    <property type="entry name" value="Ubox_domain"/>
</dbReference>
<feature type="domain" description="Protein kinase" evidence="8">
    <location>
        <begin position="1004"/>
        <end position="1299"/>
    </location>
</feature>
<dbReference type="GO" id="GO:0004672">
    <property type="term" value="F:protein kinase activity"/>
    <property type="evidence" value="ECO:0007669"/>
    <property type="project" value="InterPro"/>
</dbReference>
<evidence type="ECO:0000259" key="9">
    <source>
        <dbReference type="PROSITE" id="PS51698"/>
    </source>
</evidence>
<feature type="coiled-coil region" evidence="6">
    <location>
        <begin position="822"/>
        <end position="976"/>
    </location>
</feature>
<keyword evidence="6" id="KW-0175">Coiled coil</keyword>
<dbReference type="EC" id="2.3.2.27" evidence="3"/>
<evidence type="ECO:0000256" key="7">
    <source>
        <dbReference type="SAM" id="MobiDB-lite"/>
    </source>
</evidence>
<feature type="domain" description="U-box" evidence="9">
    <location>
        <begin position="236"/>
        <end position="310"/>
    </location>
</feature>
<evidence type="ECO:0000259" key="8">
    <source>
        <dbReference type="PROSITE" id="PS50011"/>
    </source>
</evidence>
<dbReference type="Gene3D" id="3.30.40.10">
    <property type="entry name" value="Zinc/RING finger domain, C3HC4 (zinc finger)"/>
    <property type="match status" value="2"/>
</dbReference>
<evidence type="ECO:0000256" key="5">
    <source>
        <dbReference type="ARBA" id="ARBA00022786"/>
    </source>
</evidence>
<name>A0A835FPP0_9POAL</name>
<dbReference type="EMBL" id="JACEFO010000500">
    <property type="protein sequence ID" value="KAF8768684.1"/>
    <property type="molecule type" value="Genomic_DNA"/>
</dbReference>
<dbReference type="PANTHER" id="PTHR45647">
    <property type="entry name" value="OS02G0152300 PROTEIN"/>
    <property type="match status" value="1"/>
</dbReference>
<feature type="coiled-coil region" evidence="6">
    <location>
        <begin position="133"/>
        <end position="234"/>
    </location>
</feature>
<sequence length="1366" mass="154390">MSQVEKVQAGETSRRTVKDKVFVAVDEEHGRSTLLWALQNLAKDGTTIMIAHVHRPAIRIPAVGIKADGTRMNQQVRSKKLMIEKDDVAKGLEELIVSHGITKLVMGAADEHFSEEGETNVFATPPSPTEEALRKAEHDLLSAEEALHKAKRDLLDAQEEKDRYERLHELGSGLLLVTQVIRKKKEEQIAELKAELESASNTHKEELAKNQRYTEILEAKLENLLSEADDSSAKVSAPSYFVCSITQDVMKDPHIAADGTSYEGEDIRKWLEDRNLTSPMTNVELADDVLIPNTALRLAIEDWQKQQRQQASGGGRAGAINPRTLSRIDPSPVRADSARPFPSGLCLSDFVYGYTTILLVLEPTGHCEFTPPGAPATIVQKRRRMEHETWEQLWSARASLATSSASSMADEQISQLADAVEDKVFVAVAEEVSDGRSAVLWAMHNLVGDGSKVVIAHVHSAARAIAKSKLLISVKVRGHSSMRPEEIKEYRKLMRAKAEKSLDEYVLIAKCAREDLEVSCEKVIIEIDNVAQGLEELIVLHNITELVMGAAADQHFSKEMNTPKSKTALKLMETAAPSCKIWFTCKGHLICTREANESLPAIPPSPAKSISSQMDSMALTELEYEISSSKLYTSRSLVAAEMTDWDYLFGDWGMTVYGSSRIDDAANFSRTTALPPIIGDTNELVPVLHSPTQGSDNVYLLLASEHNQACTLLIKSECYHQILSTSKSKIEESEYSYIKEVNQRKENEKTLDRQRLQIDEMRRQQCTLSDELQDSNKHNLMLEQRITQIKGVAKEHLEEITDYFIKQSCEEFKKRQKIKMDLLSTLQRVKELESLLQNEKTQREYMEEKAARQRTEIEETKRQRDKLYYDLQDVKEQRLRLEQMIEDLEHQQVHQMKKQETVEEIMARQKEEIQATKRKLQEMHVKHMAEIKSTVKVHEEKLANSKQLLQEFQAKYDKLLHERDTAVTEAKELRQKNKQSASITTETPYTEFSFVELQKATNAFDAEIKISEDEFASIYKSFIRNTNVAIKLFHPRSLKGQAEFYQEVAVLSRVRHPNLVTLIGACPDDFALVYEFLPNGSLENWLSCKKNMPPLTWKVRTRIIGEICSALAFIHSHKPYPIVHGDLNLANILLDVNFISKVANLGICHLLRQPDLPTTNLQRHPTKNHKGTPSYMDNGEFKSARELMLWSDVNSFGFIILRLLTGRSQQQIGEIVEQAVEKGNLHSIIDASAGDWPFAQANKMAHLGLRCITLSWGRQPDLAGEVWVVIEQLMKAAGLTTEPSRFASPSDAPAPSHFMCPIFQEVMTDPHMAADGFTYEAEAIRGWLHGANTSPMTNLTLANRKLIPNKALRSAILEWRQHQHQR</sequence>
<dbReference type="Gene3D" id="1.10.510.10">
    <property type="entry name" value="Transferase(Phosphotransferase) domain 1"/>
    <property type="match status" value="1"/>
</dbReference>
<evidence type="ECO:0000313" key="11">
    <source>
        <dbReference type="Proteomes" id="UP000636709"/>
    </source>
</evidence>
<dbReference type="InterPro" id="IPR001245">
    <property type="entry name" value="Ser-Thr/Tyr_kinase_cat_dom"/>
</dbReference>
<dbReference type="InterPro" id="IPR011009">
    <property type="entry name" value="Kinase-like_dom_sf"/>
</dbReference>
<evidence type="ECO:0000256" key="1">
    <source>
        <dbReference type="ARBA" id="ARBA00000900"/>
    </source>
</evidence>
<dbReference type="Proteomes" id="UP000636709">
    <property type="component" value="Unassembled WGS sequence"/>
</dbReference>
<dbReference type="CDD" id="cd01989">
    <property type="entry name" value="USP_STK_Ubox_N"/>
    <property type="match status" value="1"/>
</dbReference>
<evidence type="ECO:0000256" key="4">
    <source>
        <dbReference type="ARBA" id="ARBA00022679"/>
    </source>
</evidence>
<dbReference type="InterPro" id="IPR000719">
    <property type="entry name" value="Prot_kinase_dom"/>
</dbReference>
<dbReference type="SMART" id="SM00504">
    <property type="entry name" value="Ubox"/>
    <property type="match status" value="2"/>
</dbReference>
<accession>A0A835FPP0</accession>
<dbReference type="Pfam" id="PF04564">
    <property type="entry name" value="U-box"/>
    <property type="match status" value="2"/>
</dbReference>
<protein>
    <recommendedName>
        <fullName evidence="3">RING-type E3 ubiquitin transferase</fullName>
        <ecNumber evidence="3">2.3.2.27</ecNumber>
    </recommendedName>
</protein>
<keyword evidence="11" id="KW-1185">Reference proteome</keyword>
<dbReference type="Pfam" id="PF07714">
    <property type="entry name" value="PK_Tyr_Ser-Thr"/>
    <property type="match status" value="1"/>
</dbReference>
<dbReference type="GO" id="GO:0016567">
    <property type="term" value="P:protein ubiquitination"/>
    <property type="evidence" value="ECO:0007669"/>
    <property type="project" value="UniProtKB-UniPathway"/>
</dbReference>
<dbReference type="PROSITE" id="PS50011">
    <property type="entry name" value="PROTEIN_KINASE_DOM"/>
    <property type="match status" value="1"/>
</dbReference>
<dbReference type="SUPFAM" id="SSF57850">
    <property type="entry name" value="RING/U-box"/>
    <property type="match status" value="2"/>
</dbReference>
<comment type="caution">
    <text evidence="10">The sequence shown here is derived from an EMBL/GenBank/DDBJ whole genome shotgun (WGS) entry which is preliminary data.</text>
</comment>
<dbReference type="PANTHER" id="PTHR45647:SF130">
    <property type="entry name" value="U-BOX DOMAIN-CONTAINING PROTEIN 33"/>
    <property type="match status" value="1"/>
</dbReference>
<dbReference type="OrthoDB" id="4062651at2759"/>
<dbReference type="SUPFAM" id="SSF56112">
    <property type="entry name" value="Protein kinase-like (PK-like)"/>
    <property type="match status" value="1"/>
</dbReference>
<feature type="region of interest" description="Disordered" evidence="7">
    <location>
        <begin position="307"/>
        <end position="336"/>
    </location>
</feature>
<dbReference type="SUPFAM" id="SSF52402">
    <property type="entry name" value="Adenine nucleotide alpha hydrolases-like"/>
    <property type="match status" value="1"/>
</dbReference>
<comment type="pathway">
    <text evidence="2">Protein modification; protein ubiquitination.</text>
</comment>
<dbReference type="CDD" id="cd16655">
    <property type="entry name" value="RING-Ubox_WDSUB1-like"/>
    <property type="match status" value="2"/>
</dbReference>
<reference evidence="10" key="1">
    <citation type="submission" date="2020-07" db="EMBL/GenBank/DDBJ databases">
        <title>Genome sequence and genetic diversity analysis of an under-domesticated orphan crop, white fonio (Digitaria exilis).</title>
        <authorList>
            <person name="Bennetzen J.L."/>
            <person name="Chen S."/>
            <person name="Ma X."/>
            <person name="Wang X."/>
            <person name="Yssel A.E.J."/>
            <person name="Chaluvadi S.R."/>
            <person name="Johnson M."/>
            <person name="Gangashetty P."/>
            <person name="Hamidou F."/>
            <person name="Sanogo M.D."/>
            <person name="Zwaenepoel A."/>
            <person name="Wallace J."/>
            <person name="Van De Peer Y."/>
            <person name="Van Deynze A."/>
        </authorList>
    </citation>
    <scope>NUCLEOTIDE SEQUENCE</scope>
    <source>
        <tissue evidence="10">Leaves</tissue>
    </source>
</reference>
<feature type="domain" description="U-box" evidence="9">
    <location>
        <begin position="1293"/>
        <end position="1366"/>
    </location>
</feature>
<gene>
    <name evidence="10" type="ORF">HU200_007237</name>
</gene>
<organism evidence="10 11">
    <name type="scientific">Digitaria exilis</name>
    <dbReference type="NCBI Taxonomy" id="1010633"/>
    <lineage>
        <taxon>Eukaryota</taxon>
        <taxon>Viridiplantae</taxon>
        <taxon>Streptophyta</taxon>
        <taxon>Embryophyta</taxon>
        <taxon>Tracheophyta</taxon>
        <taxon>Spermatophyta</taxon>
        <taxon>Magnoliopsida</taxon>
        <taxon>Liliopsida</taxon>
        <taxon>Poales</taxon>
        <taxon>Poaceae</taxon>
        <taxon>PACMAD clade</taxon>
        <taxon>Panicoideae</taxon>
        <taxon>Panicodae</taxon>
        <taxon>Paniceae</taxon>
        <taxon>Anthephorinae</taxon>
        <taxon>Digitaria</taxon>
    </lineage>
</organism>
<dbReference type="GO" id="GO:0061630">
    <property type="term" value="F:ubiquitin protein ligase activity"/>
    <property type="evidence" value="ECO:0007669"/>
    <property type="project" value="UniProtKB-EC"/>
</dbReference>
<dbReference type="Gene3D" id="3.30.200.20">
    <property type="entry name" value="Phosphorylase Kinase, domain 1"/>
    <property type="match status" value="1"/>
</dbReference>
<evidence type="ECO:0000256" key="2">
    <source>
        <dbReference type="ARBA" id="ARBA00004906"/>
    </source>
</evidence>
<dbReference type="InterPro" id="IPR051348">
    <property type="entry name" value="U-box_ubiquitin_ligases"/>
</dbReference>
<dbReference type="GO" id="GO:0005524">
    <property type="term" value="F:ATP binding"/>
    <property type="evidence" value="ECO:0007669"/>
    <property type="project" value="InterPro"/>
</dbReference>
<keyword evidence="5" id="KW-0833">Ubl conjugation pathway</keyword>
<evidence type="ECO:0000256" key="6">
    <source>
        <dbReference type="SAM" id="Coils"/>
    </source>
</evidence>